<dbReference type="EMBL" id="CM029054">
    <property type="protein sequence ID" value="KAG2540919.1"/>
    <property type="molecule type" value="Genomic_DNA"/>
</dbReference>
<sequence>MTRSSARLGVVDAHVPRGPGATPSWRGAPRPTRSPCAPQLYFAESVLSIKGQDTGAIGSAAFVAEKYCSSSTSVRWRVRELERARMTASLRNTRSRAFPTGEAAADGGGGASPFVGVPAFQEVVQLAAVLNSDHTKDSYPQKLVEGMTVAEPVKCVRPPQQVRRGRVPHPHGEAVVCAGEEQEHRVQGAGLPCVCLSISISICLFLFLGVTLLRSLISDRFVLQQGKSSVQNLIDKIALYACEFSLRCNLQSLIDKVYSTGCLKILAV</sequence>
<reference evidence="3" key="1">
    <citation type="submission" date="2020-05" db="EMBL/GenBank/DDBJ databases">
        <title>WGS assembly of Panicum virgatum.</title>
        <authorList>
            <person name="Lovell J.T."/>
            <person name="Jenkins J."/>
            <person name="Shu S."/>
            <person name="Juenger T.E."/>
            <person name="Schmutz J."/>
        </authorList>
    </citation>
    <scope>NUCLEOTIDE SEQUENCE</scope>
    <source>
        <strain evidence="3">AP13</strain>
    </source>
</reference>
<feature type="region of interest" description="Disordered" evidence="1">
    <location>
        <begin position="1"/>
        <end position="32"/>
    </location>
</feature>
<gene>
    <name evidence="3" type="ORF">PVAP13_9NG589200</name>
</gene>
<dbReference type="AlphaFoldDB" id="A0A8T0MZ51"/>
<name>A0A8T0MZ51_PANVG</name>
<keyword evidence="4" id="KW-1185">Reference proteome</keyword>
<protein>
    <submittedName>
        <fullName evidence="3">Uncharacterized protein</fullName>
    </submittedName>
</protein>
<keyword evidence="2" id="KW-0472">Membrane</keyword>
<keyword evidence="2" id="KW-0812">Transmembrane</keyword>
<comment type="caution">
    <text evidence="3">The sequence shown here is derived from an EMBL/GenBank/DDBJ whole genome shotgun (WGS) entry which is preliminary data.</text>
</comment>
<evidence type="ECO:0000313" key="4">
    <source>
        <dbReference type="Proteomes" id="UP000823388"/>
    </source>
</evidence>
<evidence type="ECO:0000313" key="3">
    <source>
        <dbReference type="EMBL" id="KAG2540919.1"/>
    </source>
</evidence>
<organism evidence="3 4">
    <name type="scientific">Panicum virgatum</name>
    <name type="common">Blackwell switchgrass</name>
    <dbReference type="NCBI Taxonomy" id="38727"/>
    <lineage>
        <taxon>Eukaryota</taxon>
        <taxon>Viridiplantae</taxon>
        <taxon>Streptophyta</taxon>
        <taxon>Embryophyta</taxon>
        <taxon>Tracheophyta</taxon>
        <taxon>Spermatophyta</taxon>
        <taxon>Magnoliopsida</taxon>
        <taxon>Liliopsida</taxon>
        <taxon>Poales</taxon>
        <taxon>Poaceae</taxon>
        <taxon>PACMAD clade</taxon>
        <taxon>Panicoideae</taxon>
        <taxon>Panicodae</taxon>
        <taxon>Paniceae</taxon>
        <taxon>Panicinae</taxon>
        <taxon>Panicum</taxon>
        <taxon>Panicum sect. Hiantes</taxon>
    </lineage>
</organism>
<evidence type="ECO:0000256" key="1">
    <source>
        <dbReference type="SAM" id="MobiDB-lite"/>
    </source>
</evidence>
<feature type="transmembrane region" description="Helical" evidence="2">
    <location>
        <begin position="196"/>
        <end position="217"/>
    </location>
</feature>
<dbReference type="Proteomes" id="UP000823388">
    <property type="component" value="Chromosome 9N"/>
</dbReference>
<evidence type="ECO:0000256" key="2">
    <source>
        <dbReference type="SAM" id="Phobius"/>
    </source>
</evidence>
<proteinExistence type="predicted"/>
<accession>A0A8T0MZ51</accession>
<keyword evidence="2" id="KW-1133">Transmembrane helix</keyword>